<dbReference type="Proteomes" id="UP000004508">
    <property type="component" value="Unassembled WGS sequence"/>
</dbReference>
<dbReference type="InParanoid" id="D6TX15"/>
<name>D6TX15_KTERA</name>
<dbReference type="RefSeq" id="WP_007916506.1">
    <property type="nucleotide sequence ID" value="NZ_ADVG01000003.1"/>
</dbReference>
<keyword evidence="2" id="KW-1185">Reference proteome</keyword>
<sequence length="193" mass="22494">MNEEEFQTAFEQLAEQVQSLNLRVLELEQVSRKNQELANLAFDVALASPSGAVEAWAKGVMNPSNSVDIVSALVNGYLRQIDRYFGDYASDPHETMNKTFTNDDTNPRYCWDQATLWIETALEQYANNLPTHPVGEDEPLIPIELLLIQKRLAKYLPRIEQWEQEWKQWLEKRAESKRRYFQRMKGENIDSAR</sequence>
<proteinExistence type="predicted"/>
<reference evidence="1 2" key="1">
    <citation type="journal article" date="2011" name="Stand. Genomic Sci.">
        <title>Non-contiguous finished genome sequence and contextual data of the filamentous soil bacterium Ktedonobacter racemifer type strain (SOSP1-21).</title>
        <authorList>
            <person name="Chang Y.J."/>
            <person name="Land M."/>
            <person name="Hauser L."/>
            <person name="Chertkov O."/>
            <person name="Del Rio T.G."/>
            <person name="Nolan M."/>
            <person name="Copeland A."/>
            <person name="Tice H."/>
            <person name="Cheng J.F."/>
            <person name="Lucas S."/>
            <person name="Han C."/>
            <person name="Goodwin L."/>
            <person name="Pitluck S."/>
            <person name="Ivanova N."/>
            <person name="Ovchinikova G."/>
            <person name="Pati A."/>
            <person name="Chen A."/>
            <person name="Palaniappan K."/>
            <person name="Mavromatis K."/>
            <person name="Liolios K."/>
            <person name="Brettin T."/>
            <person name="Fiebig A."/>
            <person name="Rohde M."/>
            <person name="Abt B."/>
            <person name="Goker M."/>
            <person name="Detter J.C."/>
            <person name="Woyke T."/>
            <person name="Bristow J."/>
            <person name="Eisen J.A."/>
            <person name="Markowitz V."/>
            <person name="Hugenholtz P."/>
            <person name="Kyrpides N.C."/>
            <person name="Klenk H.P."/>
            <person name="Lapidus A."/>
        </authorList>
    </citation>
    <scope>NUCLEOTIDE SEQUENCE [LARGE SCALE GENOMIC DNA]</scope>
    <source>
        <strain evidence="2">DSM 44963</strain>
    </source>
</reference>
<dbReference type="EMBL" id="ADVG01000003">
    <property type="protein sequence ID" value="EFH84748.1"/>
    <property type="molecule type" value="Genomic_DNA"/>
</dbReference>
<evidence type="ECO:0000313" key="2">
    <source>
        <dbReference type="Proteomes" id="UP000004508"/>
    </source>
</evidence>
<organism evidence="1 2">
    <name type="scientific">Ktedonobacter racemifer DSM 44963</name>
    <dbReference type="NCBI Taxonomy" id="485913"/>
    <lineage>
        <taxon>Bacteria</taxon>
        <taxon>Bacillati</taxon>
        <taxon>Chloroflexota</taxon>
        <taxon>Ktedonobacteria</taxon>
        <taxon>Ktedonobacterales</taxon>
        <taxon>Ktedonobacteraceae</taxon>
        <taxon>Ktedonobacter</taxon>
    </lineage>
</organism>
<evidence type="ECO:0000313" key="1">
    <source>
        <dbReference type="EMBL" id="EFH84748.1"/>
    </source>
</evidence>
<dbReference type="AlphaFoldDB" id="D6TX15"/>
<gene>
    <name evidence="1" type="ORF">Krac_5851</name>
</gene>
<accession>D6TX15</accession>
<protein>
    <submittedName>
        <fullName evidence="1">Uncharacterized protein</fullName>
    </submittedName>
</protein>
<comment type="caution">
    <text evidence="1">The sequence shown here is derived from an EMBL/GenBank/DDBJ whole genome shotgun (WGS) entry which is preliminary data.</text>
</comment>